<gene>
    <name evidence="1" type="ORF">GCM10025791_04590</name>
</gene>
<keyword evidence="2" id="KW-1185">Reference proteome</keyword>
<organism evidence="1 2">
    <name type="scientific">Halioxenophilus aromaticivorans</name>
    <dbReference type="NCBI Taxonomy" id="1306992"/>
    <lineage>
        <taxon>Bacteria</taxon>
        <taxon>Pseudomonadati</taxon>
        <taxon>Pseudomonadota</taxon>
        <taxon>Gammaproteobacteria</taxon>
        <taxon>Alteromonadales</taxon>
        <taxon>Alteromonadaceae</taxon>
        <taxon>Halioxenophilus</taxon>
    </lineage>
</organism>
<dbReference type="Proteomes" id="UP001409585">
    <property type="component" value="Unassembled WGS sequence"/>
</dbReference>
<protein>
    <submittedName>
        <fullName evidence="1">Uncharacterized protein</fullName>
    </submittedName>
</protein>
<dbReference type="RefSeq" id="WP_345416429.1">
    <property type="nucleotide sequence ID" value="NZ_AP031496.1"/>
</dbReference>
<evidence type="ECO:0000313" key="2">
    <source>
        <dbReference type="Proteomes" id="UP001409585"/>
    </source>
</evidence>
<sequence length="82" mass="8868">MIGMGNGACPVDINFEPETFKPGDLVSYRVPEEFGDTPFVGKIVTVEPDVIVLTHYGDDFAGAHTMIATRSARPVVTVDQLD</sequence>
<reference evidence="2" key="1">
    <citation type="journal article" date="2019" name="Int. J. Syst. Evol. Microbiol.">
        <title>The Global Catalogue of Microorganisms (GCM) 10K type strain sequencing project: providing services to taxonomists for standard genome sequencing and annotation.</title>
        <authorList>
            <consortium name="The Broad Institute Genomics Platform"/>
            <consortium name="The Broad Institute Genome Sequencing Center for Infectious Disease"/>
            <person name="Wu L."/>
            <person name="Ma J."/>
        </authorList>
    </citation>
    <scope>NUCLEOTIDE SEQUENCE [LARGE SCALE GENOMIC DNA]</scope>
    <source>
        <strain evidence="2">JCM 19134</strain>
    </source>
</reference>
<evidence type="ECO:0000313" key="1">
    <source>
        <dbReference type="EMBL" id="GAA4931510.1"/>
    </source>
</evidence>
<dbReference type="AlphaFoldDB" id="A0AAV3TYT1"/>
<name>A0AAV3TYT1_9ALTE</name>
<accession>A0AAV3TYT1</accession>
<dbReference type="EMBL" id="BAABLX010000004">
    <property type="protein sequence ID" value="GAA4931510.1"/>
    <property type="molecule type" value="Genomic_DNA"/>
</dbReference>
<proteinExistence type="predicted"/>
<comment type="caution">
    <text evidence="1">The sequence shown here is derived from an EMBL/GenBank/DDBJ whole genome shotgun (WGS) entry which is preliminary data.</text>
</comment>